<proteinExistence type="predicted"/>
<dbReference type="STRING" id="246195.DNO_0623"/>
<protein>
    <submittedName>
        <fullName evidence="1">Hypothetical lipoprotein</fullName>
    </submittedName>
</protein>
<dbReference type="EMBL" id="CP000513">
    <property type="protein sequence ID" value="ABQ13757.1"/>
    <property type="molecule type" value="Genomic_DNA"/>
</dbReference>
<dbReference type="HOGENOM" id="CLU_2915032_0_0_6"/>
<dbReference type="PROSITE" id="PS51257">
    <property type="entry name" value="PROKAR_LIPOPROTEIN"/>
    <property type="match status" value="1"/>
</dbReference>
<evidence type="ECO:0000313" key="1">
    <source>
        <dbReference type="EMBL" id="ABQ13757.1"/>
    </source>
</evidence>
<gene>
    <name evidence="1" type="ordered locus">DNO_0623</name>
</gene>
<organism evidence="1 2">
    <name type="scientific">Dichelobacter nodosus (strain VCS1703A)</name>
    <dbReference type="NCBI Taxonomy" id="246195"/>
    <lineage>
        <taxon>Bacteria</taxon>
        <taxon>Pseudomonadati</taxon>
        <taxon>Pseudomonadota</taxon>
        <taxon>Gammaproteobacteria</taxon>
        <taxon>Cardiobacteriales</taxon>
        <taxon>Cardiobacteriaceae</taxon>
        <taxon>Dichelobacter</taxon>
    </lineage>
</organism>
<reference evidence="1 2" key="1">
    <citation type="journal article" date="2007" name="Nat. Biotechnol.">
        <title>Genome sequence and identification of candidate vaccine antigens from the animal pathogen Dichelobacter nodosus.</title>
        <authorList>
            <person name="Myers G.S."/>
            <person name="Parker D."/>
            <person name="Al-Hasani K."/>
            <person name="Kennan R.M."/>
            <person name="Seemann T."/>
            <person name="Ren Q."/>
            <person name="Badger J.H."/>
            <person name="Selengut J.D."/>
            <person name="Deboy R.T."/>
            <person name="Tettelin H."/>
            <person name="Boyce J.D."/>
            <person name="McCarl V.P."/>
            <person name="Han X."/>
            <person name="Nelson W.C."/>
            <person name="Madupu R."/>
            <person name="Mohamoud Y."/>
            <person name="Holley T."/>
            <person name="Fedorova N."/>
            <person name="Khouri H."/>
            <person name="Bottomley S.P."/>
            <person name="Whittington R.J."/>
            <person name="Adler B."/>
            <person name="Songer J.G."/>
            <person name="Rood J.I."/>
            <person name="Paulsen I.T."/>
        </authorList>
    </citation>
    <scope>NUCLEOTIDE SEQUENCE [LARGE SCALE GENOMIC DNA]</scope>
    <source>
        <strain evidence="1 2">VCS1703A</strain>
    </source>
</reference>
<dbReference type="RefSeq" id="WP_012030956.1">
    <property type="nucleotide sequence ID" value="NC_009446.1"/>
</dbReference>
<keyword evidence="1" id="KW-0449">Lipoprotein</keyword>
<name>A5EVB0_DICNV</name>
<sequence>MKLLKICMMGVCLLLGGCLGGSSMVYRIDSGSTGNHKIGIYHDDGGTNVYGTVGSSISFTQ</sequence>
<dbReference type="AlphaFoldDB" id="A5EVB0"/>
<dbReference type="Proteomes" id="UP000000248">
    <property type="component" value="Chromosome"/>
</dbReference>
<dbReference type="KEGG" id="dno:DNO_0623"/>
<accession>A5EVB0</accession>
<keyword evidence="2" id="KW-1185">Reference proteome</keyword>
<evidence type="ECO:0000313" key="2">
    <source>
        <dbReference type="Proteomes" id="UP000000248"/>
    </source>
</evidence>